<dbReference type="EMBL" id="QXFT01001717">
    <property type="protein sequence ID" value="KAE9311929.1"/>
    <property type="molecule type" value="Genomic_DNA"/>
</dbReference>
<dbReference type="InterPro" id="IPR043502">
    <property type="entry name" value="DNA/RNA_pol_sf"/>
</dbReference>
<dbReference type="AlphaFoldDB" id="A0A6A3K130"/>
<accession>A0A6A3K130</accession>
<evidence type="ECO:0000313" key="6">
    <source>
        <dbReference type="Proteomes" id="UP000435112"/>
    </source>
</evidence>
<evidence type="ECO:0000313" key="5">
    <source>
        <dbReference type="Proteomes" id="UP000434957"/>
    </source>
</evidence>
<comment type="caution">
    <text evidence="2">The sequence shown here is derived from an EMBL/GenBank/DDBJ whole genome shotgun (WGS) entry which is preliminary data.</text>
</comment>
<dbReference type="SUPFAM" id="SSF56672">
    <property type="entry name" value="DNA/RNA polymerases"/>
    <property type="match status" value="1"/>
</dbReference>
<evidence type="ECO:0000313" key="4">
    <source>
        <dbReference type="Proteomes" id="UP000429607"/>
    </source>
</evidence>
<keyword evidence="5" id="KW-1185">Reference proteome</keyword>
<dbReference type="OrthoDB" id="110926at2759"/>
<dbReference type="Proteomes" id="UP000429607">
    <property type="component" value="Unassembled WGS sequence"/>
</dbReference>
<evidence type="ECO:0000313" key="1">
    <source>
        <dbReference type="EMBL" id="KAE8995473.1"/>
    </source>
</evidence>
<organism evidence="2 4">
    <name type="scientific">Phytophthora rubi</name>
    <dbReference type="NCBI Taxonomy" id="129364"/>
    <lineage>
        <taxon>Eukaryota</taxon>
        <taxon>Sar</taxon>
        <taxon>Stramenopiles</taxon>
        <taxon>Oomycota</taxon>
        <taxon>Peronosporomycetes</taxon>
        <taxon>Peronosporales</taxon>
        <taxon>Peronosporaceae</taxon>
        <taxon>Phytophthora</taxon>
    </lineage>
</organism>
<protein>
    <submittedName>
        <fullName evidence="2">Uncharacterized protein</fullName>
    </submittedName>
</protein>
<sequence>MAVKTRLGSTVTPVQIAVTAKNGERGIFTPTIELGSVMLATTVMGVQDGKAWVPATNSGRDRVKLPAKKELGTWIPLQEDVEVLEVNGALRREQVMKWFSEMGGADTPLDNEDEMKIGTEDDNSRTLVKKLLRVYRQLVTDTGGCPPSTALELEHHVDTGDAAPIMLKRRRQAQSEDAVVESNVKKMLAAGVIEEGNGAWGFPVVLVKNRMGKSGSASTTAL</sequence>
<proteinExistence type="predicted"/>
<dbReference type="EMBL" id="QXFV01001647">
    <property type="protein sequence ID" value="KAE9001226.1"/>
    <property type="molecule type" value="Genomic_DNA"/>
</dbReference>
<name>A0A6A3K130_9STRA</name>
<dbReference type="EMBL" id="QXFU01001790">
    <property type="protein sequence ID" value="KAE8995473.1"/>
    <property type="molecule type" value="Genomic_DNA"/>
</dbReference>
<evidence type="ECO:0000313" key="2">
    <source>
        <dbReference type="EMBL" id="KAE9001226.1"/>
    </source>
</evidence>
<reference evidence="4 6" key="1">
    <citation type="submission" date="2018-09" db="EMBL/GenBank/DDBJ databases">
        <title>Genomic investigation of the strawberry pathogen Phytophthora fragariae indicates pathogenicity is determined by transcriptional variation in three key races.</title>
        <authorList>
            <person name="Adams T.M."/>
            <person name="Armitage A.D."/>
            <person name="Sobczyk M.K."/>
            <person name="Bates H.J."/>
            <person name="Dunwell J.M."/>
            <person name="Nellist C.F."/>
            <person name="Harrison R.J."/>
        </authorList>
    </citation>
    <scope>NUCLEOTIDE SEQUENCE [LARGE SCALE GENOMIC DNA]</scope>
    <source>
        <strain evidence="2 4">SCRP249</strain>
        <strain evidence="1 6">SCRP324</strain>
        <strain evidence="3 5">SCRP333</strain>
    </source>
</reference>
<dbReference type="Proteomes" id="UP000434957">
    <property type="component" value="Unassembled WGS sequence"/>
</dbReference>
<dbReference type="Proteomes" id="UP000435112">
    <property type="component" value="Unassembled WGS sequence"/>
</dbReference>
<gene>
    <name evidence="2" type="ORF">PR001_g18580</name>
    <name evidence="1" type="ORF">PR002_g19609</name>
    <name evidence="3" type="ORF">PR003_g19889</name>
</gene>
<dbReference type="Gene3D" id="3.10.10.10">
    <property type="entry name" value="HIV Type 1 Reverse Transcriptase, subunit A, domain 1"/>
    <property type="match status" value="1"/>
</dbReference>
<evidence type="ECO:0000313" key="3">
    <source>
        <dbReference type="EMBL" id="KAE9311929.1"/>
    </source>
</evidence>